<dbReference type="InterPro" id="IPR036625">
    <property type="entry name" value="E3-bd_dom_sf"/>
</dbReference>
<dbReference type="Gene3D" id="3.40.50.10130">
    <property type="match status" value="1"/>
</dbReference>
<dbReference type="Proteomes" id="UP001500051">
    <property type="component" value="Unassembled WGS sequence"/>
</dbReference>
<feature type="region of interest" description="Disordered" evidence="2">
    <location>
        <begin position="272"/>
        <end position="295"/>
    </location>
</feature>
<evidence type="ECO:0000259" key="3">
    <source>
        <dbReference type="SMART" id="SM00891"/>
    </source>
</evidence>
<dbReference type="RefSeq" id="WP_344814439.1">
    <property type="nucleotide sequence ID" value="NZ_BAAAYX010000026.1"/>
</dbReference>
<dbReference type="SUPFAM" id="SSF52980">
    <property type="entry name" value="Restriction endonuclease-like"/>
    <property type="match status" value="1"/>
</dbReference>
<dbReference type="Pfam" id="PF23359">
    <property type="entry name" value="Lsr2_DNA-bd"/>
    <property type="match status" value="1"/>
</dbReference>
<protein>
    <recommendedName>
        <fullName evidence="3">ERCC4 domain-containing protein</fullName>
    </recommendedName>
</protein>
<sequence length="332" mass="36634">MPDDLLIARNPEPDSSLPYLIRIPLGEDGIVVKARETWPRTNKIYCHRAEAWPTDAEIVERLAVRSVGRRGAAIDLVLTRGRESRSQFVLTRARGREVIFWQSARTAKQARPRVNLPTARAHGQVLDIVVDVHERYAYGFRHQQASTRKAPLRAGDYAVAEGDEVIAAVERKSVEDLSGTLLSGRMTYLLADLAHLPRAAVVVEAGYSAVFKLTHATGSSVAEALAEAQARFPTVPIVFCDNRSLAQEWVYRWLGACRREHELAAATAGVEDTFAPGGPLPEPAPSIPRRRSTGEEATIRAWAREQGLEVSARGRVPGAIRRAWEQREPGDG</sequence>
<dbReference type="InterPro" id="IPR055370">
    <property type="entry name" value="Lsr2_DNA-bd"/>
</dbReference>
<keyword evidence="1" id="KW-0238">DNA-binding</keyword>
<evidence type="ECO:0000256" key="2">
    <source>
        <dbReference type="SAM" id="MobiDB-lite"/>
    </source>
</evidence>
<dbReference type="SMART" id="SM00891">
    <property type="entry name" value="ERCC4"/>
    <property type="match status" value="1"/>
</dbReference>
<dbReference type="InterPro" id="IPR011335">
    <property type="entry name" value="Restrct_endonuc-II-like"/>
</dbReference>
<proteinExistence type="predicted"/>
<evidence type="ECO:0000256" key="1">
    <source>
        <dbReference type="ARBA" id="ARBA00023125"/>
    </source>
</evidence>
<organism evidence="4 5">
    <name type="scientific">Microlunatus aurantiacus</name>
    <dbReference type="NCBI Taxonomy" id="446786"/>
    <lineage>
        <taxon>Bacteria</taxon>
        <taxon>Bacillati</taxon>
        <taxon>Actinomycetota</taxon>
        <taxon>Actinomycetes</taxon>
        <taxon>Propionibacteriales</taxon>
        <taxon>Propionibacteriaceae</taxon>
        <taxon>Microlunatus</taxon>
    </lineage>
</organism>
<accession>A0ABP7EDN8</accession>
<keyword evidence="5" id="KW-1185">Reference proteome</keyword>
<name>A0ABP7EDN8_9ACTN</name>
<reference evidence="5" key="1">
    <citation type="journal article" date="2019" name="Int. J. Syst. Evol. Microbiol.">
        <title>The Global Catalogue of Microorganisms (GCM) 10K type strain sequencing project: providing services to taxonomists for standard genome sequencing and annotation.</title>
        <authorList>
            <consortium name="The Broad Institute Genomics Platform"/>
            <consortium name="The Broad Institute Genome Sequencing Center for Infectious Disease"/>
            <person name="Wu L."/>
            <person name="Ma J."/>
        </authorList>
    </citation>
    <scope>NUCLEOTIDE SEQUENCE [LARGE SCALE GENOMIC DNA]</scope>
    <source>
        <strain evidence="5">JCM 16548</strain>
    </source>
</reference>
<evidence type="ECO:0000313" key="5">
    <source>
        <dbReference type="Proteomes" id="UP001500051"/>
    </source>
</evidence>
<comment type="caution">
    <text evidence="4">The sequence shown here is derived from an EMBL/GenBank/DDBJ whole genome shotgun (WGS) entry which is preliminary data.</text>
</comment>
<dbReference type="Pfam" id="PF02732">
    <property type="entry name" value="ERCC4"/>
    <property type="match status" value="1"/>
</dbReference>
<dbReference type="Gene3D" id="4.10.320.10">
    <property type="entry name" value="E3-binding domain"/>
    <property type="match status" value="1"/>
</dbReference>
<dbReference type="InterPro" id="IPR006166">
    <property type="entry name" value="ERCC4_domain"/>
</dbReference>
<feature type="domain" description="ERCC4" evidence="3">
    <location>
        <begin position="127"/>
        <end position="207"/>
    </location>
</feature>
<gene>
    <name evidence="4" type="ORF">GCM10022204_42110</name>
</gene>
<evidence type="ECO:0000313" key="4">
    <source>
        <dbReference type="EMBL" id="GAA3717759.1"/>
    </source>
</evidence>
<dbReference type="EMBL" id="BAAAYX010000026">
    <property type="protein sequence ID" value="GAA3717759.1"/>
    <property type="molecule type" value="Genomic_DNA"/>
</dbReference>